<dbReference type="EMBL" id="KZ613949">
    <property type="protein sequence ID" value="PMD37803.1"/>
    <property type="molecule type" value="Genomic_DNA"/>
</dbReference>
<reference evidence="3 4" key="1">
    <citation type="submission" date="2016-04" db="EMBL/GenBank/DDBJ databases">
        <title>A degradative enzymes factory behind the ericoid mycorrhizal symbiosis.</title>
        <authorList>
            <consortium name="DOE Joint Genome Institute"/>
            <person name="Martino E."/>
            <person name="Morin E."/>
            <person name="Grelet G."/>
            <person name="Kuo A."/>
            <person name="Kohler A."/>
            <person name="Daghino S."/>
            <person name="Barry K."/>
            <person name="Choi C."/>
            <person name="Cichocki N."/>
            <person name="Clum A."/>
            <person name="Copeland A."/>
            <person name="Hainaut M."/>
            <person name="Haridas S."/>
            <person name="Labutti K."/>
            <person name="Lindquist E."/>
            <person name="Lipzen A."/>
            <person name="Khouja H.-R."/>
            <person name="Murat C."/>
            <person name="Ohm R."/>
            <person name="Olson A."/>
            <person name="Spatafora J."/>
            <person name="Veneault-Fourrey C."/>
            <person name="Henrissat B."/>
            <person name="Grigoriev I."/>
            <person name="Martin F."/>
            <person name="Perotto S."/>
        </authorList>
    </citation>
    <scope>NUCLEOTIDE SEQUENCE [LARGE SCALE GENOMIC DNA]</scope>
    <source>
        <strain evidence="3 4">F</strain>
    </source>
</reference>
<dbReference type="Pfam" id="PF24802">
    <property type="entry name" value="DUF7703"/>
    <property type="match status" value="1"/>
</dbReference>
<dbReference type="AlphaFoldDB" id="A0A2J6RGZ4"/>
<proteinExistence type="predicted"/>
<feature type="transmembrane region" description="Helical" evidence="1">
    <location>
        <begin position="78"/>
        <end position="103"/>
    </location>
</feature>
<accession>A0A2J6RGZ4</accession>
<sequence>MASNFAPIGSLTTLPHVIMFLCFSGIAIYNILELIVTIFMTFKRRATLYFFSVVVATFGVLLYAVAVLLLVLELINTYISTSLVNVGWTCMVTGQSLVLYSRLHLLVRDPWQLKMILAIIIVDGIIFHSIMFGLSLKASYLLTSMPCFVWADFLTGR</sequence>
<dbReference type="Proteomes" id="UP000235786">
    <property type="component" value="Unassembled WGS sequence"/>
</dbReference>
<evidence type="ECO:0000256" key="1">
    <source>
        <dbReference type="SAM" id="Phobius"/>
    </source>
</evidence>
<evidence type="ECO:0000313" key="4">
    <source>
        <dbReference type="Proteomes" id="UP000235786"/>
    </source>
</evidence>
<keyword evidence="1" id="KW-0812">Transmembrane</keyword>
<feature type="transmembrane region" description="Helical" evidence="1">
    <location>
        <begin position="17"/>
        <end position="36"/>
    </location>
</feature>
<feature type="transmembrane region" description="Helical" evidence="1">
    <location>
        <begin position="115"/>
        <end position="136"/>
    </location>
</feature>
<name>A0A2J6RGZ4_HYAVF</name>
<keyword evidence="1" id="KW-1133">Transmembrane helix</keyword>
<dbReference type="OrthoDB" id="405906at2759"/>
<protein>
    <recommendedName>
        <fullName evidence="2">DUF7703 domain-containing protein</fullName>
    </recommendedName>
</protein>
<evidence type="ECO:0000313" key="3">
    <source>
        <dbReference type="EMBL" id="PMD37803.1"/>
    </source>
</evidence>
<keyword evidence="1" id="KW-0472">Membrane</keyword>
<dbReference type="InterPro" id="IPR056120">
    <property type="entry name" value="DUF7703"/>
</dbReference>
<evidence type="ECO:0000259" key="2">
    <source>
        <dbReference type="Pfam" id="PF24802"/>
    </source>
</evidence>
<gene>
    <name evidence="3" type="ORF">L207DRAFT_586133</name>
</gene>
<dbReference type="PANTHER" id="PTHR37013">
    <property type="entry name" value="INTEGRAL MEMBRANE PROTEIN (AFU_ORTHOLOGUE AFUA_1G05950)-RELATED"/>
    <property type="match status" value="1"/>
</dbReference>
<feature type="transmembrane region" description="Helical" evidence="1">
    <location>
        <begin position="48"/>
        <end position="72"/>
    </location>
</feature>
<feature type="domain" description="DUF7703" evidence="2">
    <location>
        <begin position="18"/>
        <end position="128"/>
    </location>
</feature>
<keyword evidence="4" id="KW-1185">Reference proteome</keyword>
<organism evidence="3 4">
    <name type="scientific">Hyaloscypha variabilis (strain UAMH 11265 / GT02V1 / F)</name>
    <name type="common">Meliniomyces variabilis</name>
    <dbReference type="NCBI Taxonomy" id="1149755"/>
    <lineage>
        <taxon>Eukaryota</taxon>
        <taxon>Fungi</taxon>
        <taxon>Dikarya</taxon>
        <taxon>Ascomycota</taxon>
        <taxon>Pezizomycotina</taxon>
        <taxon>Leotiomycetes</taxon>
        <taxon>Helotiales</taxon>
        <taxon>Hyaloscyphaceae</taxon>
        <taxon>Hyaloscypha</taxon>
        <taxon>Hyaloscypha variabilis</taxon>
    </lineage>
</organism>